<feature type="coiled-coil region" evidence="2">
    <location>
        <begin position="390"/>
        <end position="535"/>
    </location>
</feature>
<dbReference type="PANTHER" id="PTHR10331">
    <property type="entry name" value="T COMPLEX PROTEIN 10"/>
    <property type="match status" value="1"/>
</dbReference>
<dbReference type="Gene3D" id="2.60.450.20">
    <property type="match status" value="1"/>
</dbReference>
<feature type="region of interest" description="Disordered" evidence="3">
    <location>
        <begin position="788"/>
        <end position="820"/>
    </location>
</feature>
<evidence type="ECO:0000256" key="2">
    <source>
        <dbReference type="SAM" id="Coils"/>
    </source>
</evidence>
<dbReference type="InterPro" id="IPR009852">
    <property type="entry name" value="CENPJ_C_dom"/>
</dbReference>
<dbReference type="GO" id="GO:0005814">
    <property type="term" value="C:centriole"/>
    <property type="evidence" value="ECO:0007669"/>
    <property type="project" value="TreeGrafter"/>
</dbReference>
<dbReference type="InterPro" id="IPR026581">
    <property type="entry name" value="TCP10L/CENPJ"/>
</dbReference>
<feature type="domain" description="Centromere protein J C-terminal" evidence="4">
    <location>
        <begin position="773"/>
        <end position="804"/>
    </location>
</feature>
<feature type="region of interest" description="Disordered" evidence="3">
    <location>
        <begin position="301"/>
        <end position="339"/>
    </location>
</feature>
<sequence length="820" mass="95268">MSTNCDIMDLMKDYGSDFNISTVMQCVQELKAWQESQQQKLCENPTMDSLTNEMEDVLKSFDIPENLQENHYDDRVSSYSEIDEELLKKFGYQKDIISSPASNSRDEIAILSPNKNFDNISKAKAAEHNTNIVEDKQLENEIECKTIKPKKPYLKRGTGLARYGLNIEEVKKKTGKLKFKKPILSVPSKIKVPRKCLNQVKPFPKTELVTKPIESKRLDLKKVEIPNSWNRYEPKDYSDNGENYNNTEQRELRAFEILEERANNSDLNASSPTVCQLLERGQSSKSNKEVPASRLVRSLNFDRINSSTPRQNVDDSDDSYSDSSQECDPLDLTEGAHKMQDEKVNYNKKDDNKKKVDTVTLTENEKKYLENYSKTSEIIKHLDFDQSFDTEILSKRLEELETEIETFRLENTKLMKLQREFEVERQKFFKGKEDFLKKLNDEKKKQEEILAEERKKFIREKVLFEKNTRELRNKPNRQEREEIKKLKEQLTELKDEFNKKEARWATGQARLRTQMKLLENSNTTLRNELELLRKTSLNKKVTFRTPSEKQALRNTKMIHNVNTEISKLSADDISSMIDPKTKNIPASILRKPLITTTDNESSDELSSDENLFSKNHSHDSDNENDINESNSTQHSSCGVVRETVLEDGRKEILYSNGNLKKISSDGNNVKVIYYNGDVKETKNDSERYYFAKNKTYHTTYNTGLEIIEFPNGQTEKHYKDGKVEIEYVDGKKHTVFPDHKEIWNYLDGSVLTVDPNGHRELVLLNGQREIHTNEFKKRVYPDGTTKIVYPDGSHETKYPDGRIRKKDKDGNLTLDTSESS</sequence>
<dbReference type="Pfam" id="PF07202">
    <property type="entry name" value="Tcp10_C"/>
    <property type="match status" value="3"/>
</dbReference>
<keyword evidence="2" id="KW-0175">Coiled coil</keyword>
<protein>
    <recommendedName>
        <fullName evidence="4">Centromere protein J C-terminal domain-containing protein</fullName>
    </recommendedName>
</protein>
<evidence type="ECO:0000313" key="6">
    <source>
        <dbReference type="Proteomes" id="UP001154329"/>
    </source>
</evidence>
<evidence type="ECO:0000256" key="1">
    <source>
        <dbReference type="ARBA" id="ARBA00005627"/>
    </source>
</evidence>
<evidence type="ECO:0000259" key="4">
    <source>
        <dbReference type="Pfam" id="PF07202"/>
    </source>
</evidence>
<dbReference type="GO" id="GO:0060271">
    <property type="term" value="P:cilium assembly"/>
    <property type="evidence" value="ECO:0007669"/>
    <property type="project" value="TreeGrafter"/>
</dbReference>
<gene>
    <name evidence="5" type="ORF">APHIGO_LOCUS6141</name>
</gene>
<reference evidence="5" key="2">
    <citation type="submission" date="2022-10" db="EMBL/GenBank/DDBJ databases">
        <authorList>
            <consortium name="ENA_rothamsted_submissions"/>
            <consortium name="culmorum"/>
            <person name="King R."/>
        </authorList>
    </citation>
    <scope>NUCLEOTIDE SEQUENCE</scope>
</reference>
<dbReference type="GO" id="GO:0015631">
    <property type="term" value="F:tubulin binding"/>
    <property type="evidence" value="ECO:0007669"/>
    <property type="project" value="TreeGrafter"/>
</dbReference>
<feature type="domain" description="Centromere protein J C-terminal" evidence="4">
    <location>
        <begin position="702"/>
        <end position="733"/>
    </location>
</feature>
<evidence type="ECO:0000256" key="3">
    <source>
        <dbReference type="SAM" id="MobiDB-lite"/>
    </source>
</evidence>
<dbReference type="AlphaFoldDB" id="A0A9P0J072"/>
<dbReference type="PANTHER" id="PTHR10331:SF6">
    <property type="entry name" value="SPINDLE ASSEMBLY ABNORMAL 4"/>
    <property type="match status" value="1"/>
</dbReference>
<accession>A0A9P0J072</accession>
<reference evidence="5" key="1">
    <citation type="submission" date="2022-02" db="EMBL/GenBank/DDBJ databases">
        <authorList>
            <person name="King R."/>
        </authorList>
    </citation>
    <scope>NUCLEOTIDE SEQUENCE</scope>
</reference>
<feature type="region of interest" description="Disordered" evidence="3">
    <location>
        <begin position="595"/>
        <end position="639"/>
    </location>
</feature>
<feature type="domain" description="Centromere protein J C-terminal" evidence="4">
    <location>
        <begin position="737"/>
        <end position="771"/>
    </location>
</feature>
<dbReference type="GO" id="GO:0005813">
    <property type="term" value="C:centrosome"/>
    <property type="evidence" value="ECO:0007669"/>
    <property type="project" value="TreeGrafter"/>
</dbReference>
<keyword evidence="6" id="KW-1185">Reference proteome</keyword>
<dbReference type="Proteomes" id="UP001154329">
    <property type="component" value="Chromosome 2"/>
</dbReference>
<feature type="compositionally biased region" description="Basic and acidic residues" evidence="3">
    <location>
        <begin position="792"/>
        <end position="810"/>
    </location>
</feature>
<proteinExistence type="inferred from homology"/>
<dbReference type="GO" id="GO:0061511">
    <property type="term" value="P:centriole elongation"/>
    <property type="evidence" value="ECO:0007669"/>
    <property type="project" value="TreeGrafter"/>
</dbReference>
<dbReference type="EMBL" id="OU899035">
    <property type="protein sequence ID" value="CAH1724952.1"/>
    <property type="molecule type" value="Genomic_DNA"/>
</dbReference>
<name>A0A9P0J072_APHGO</name>
<organism evidence="5 6">
    <name type="scientific">Aphis gossypii</name>
    <name type="common">Cotton aphid</name>
    <dbReference type="NCBI Taxonomy" id="80765"/>
    <lineage>
        <taxon>Eukaryota</taxon>
        <taxon>Metazoa</taxon>
        <taxon>Ecdysozoa</taxon>
        <taxon>Arthropoda</taxon>
        <taxon>Hexapoda</taxon>
        <taxon>Insecta</taxon>
        <taxon>Pterygota</taxon>
        <taxon>Neoptera</taxon>
        <taxon>Paraneoptera</taxon>
        <taxon>Hemiptera</taxon>
        <taxon>Sternorrhyncha</taxon>
        <taxon>Aphidomorpha</taxon>
        <taxon>Aphidoidea</taxon>
        <taxon>Aphididae</taxon>
        <taxon>Aphidini</taxon>
        <taxon>Aphis</taxon>
        <taxon>Aphis</taxon>
    </lineage>
</organism>
<dbReference type="InterPro" id="IPR047002">
    <property type="entry name" value="Tcp10_C_sf"/>
</dbReference>
<evidence type="ECO:0000313" key="5">
    <source>
        <dbReference type="EMBL" id="CAH1724952.1"/>
    </source>
</evidence>
<comment type="similarity">
    <text evidence="1">Belongs to the TCP10 family.</text>
</comment>